<accession>A0A9N9D1K8</accession>
<gene>
    <name evidence="1" type="ORF">AGERDE_LOCUS10149</name>
</gene>
<dbReference type="AlphaFoldDB" id="A0A9N9D1K8"/>
<comment type="caution">
    <text evidence="1">The sequence shown here is derived from an EMBL/GenBank/DDBJ whole genome shotgun (WGS) entry which is preliminary data.</text>
</comment>
<reference evidence="1" key="1">
    <citation type="submission" date="2021-06" db="EMBL/GenBank/DDBJ databases">
        <authorList>
            <person name="Kallberg Y."/>
            <person name="Tangrot J."/>
            <person name="Rosling A."/>
        </authorList>
    </citation>
    <scope>NUCLEOTIDE SEQUENCE</scope>
    <source>
        <strain evidence="1">MT106</strain>
    </source>
</reference>
<evidence type="ECO:0000313" key="2">
    <source>
        <dbReference type="Proteomes" id="UP000789831"/>
    </source>
</evidence>
<keyword evidence="2" id="KW-1185">Reference proteome</keyword>
<protein>
    <submittedName>
        <fullName evidence="1">7213_t:CDS:1</fullName>
    </submittedName>
</protein>
<dbReference type="Proteomes" id="UP000789831">
    <property type="component" value="Unassembled WGS sequence"/>
</dbReference>
<feature type="non-terminal residue" evidence="1">
    <location>
        <position position="144"/>
    </location>
</feature>
<evidence type="ECO:0000313" key="1">
    <source>
        <dbReference type="EMBL" id="CAG8622906.1"/>
    </source>
</evidence>
<dbReference type="EMBL" id="CAJVPL010002942">
    <property type="protein sequence ID" value="CAG8622906.1"/>
    <property type="molecule type" value="Genomic_DNA"/>
</dbReference>
<organism evidence="1 2">
    <name type="scientific">Ambispora gerdemannii</name>
    <dbReference type="NCBI Taxonomy" id="144530"/>
    <lineage>
        <taxon>Eukaryota</taxon>
        <taxon>Fungi</taxon>
        <taxon>Fungi incertae sedis</taxon>
        <taxon>Mucoromycota</taxon>
        <taxon>Glomeromycotina</taxon>
        <taxon>Glomeromycetes</taxon>
        <taxon>Archaeosporales</taxon>
        <taxon>Ambisporaceae</taxon>
        <taxon>Ambispora</taxon>
    </lineage>
</organism>
<feature type="non-terminal residue" evidence="1">
    <location>
        <position position="1"/>
    </location>
</feature>
<proteinExistence type="predicted"/>
<sequence>SKLSNEGFATNLVDKALILQHGFRSQKDSDNSDDSDGSPDKIEQFESLVDESLTLFHKKINQIELEDIGALLKTYYDNNVQFPSEFKVYLKTLQYFKYKTFMGFLYQTGVILEQDYLMAYKIYKESEVERPEKLVELLKEDGLL</sequence>
<dbReference type="OrthoDB" id="10516558at2759"/>
<name>A0A9N9D1K8_9GLOM</name>